<protein>
    <recommendedName>
        <fullName evidence="3">Cytochrome P450</fullName>
    </recommendedName>
</protein>
<keyword evidence="2" id="KW-1185">Reference proteome</keyword>
<dbReference type="InterPro" id="IPR036396">
    <property type="entry name" value="Cyt_P450_sf"/>
</dbReference>
<sequence length="94" mass="10462">MTTASTRQATTAAVCEALGVPRKDWPLFYRWAATLLTPKAADTLHQYVDVMIAERCRRPADDLISRLIDLEVDGEELTVDDIRNFVADLVAGAR</sequence>
<dbReference type="GO" id="GO:0004497">
    <property type="term" value="F:monooxygenase activity"/>
    <property type="evidence" value="ECO:0007669"/>
    <property type="project" value="InterPro"/>
</dbReference>
<evidence type="ECO:0000313" key="2">
    <source>
        <dbReference type="Proteomes" id="UP000465785"/>
    </source>
</evidence>
<dbReference type="SUPFAM" id="SSF48264">
    <property type="entry name" value="Cytochrome P450"/>
    <property type="match status" value="1"/>
</dbReference>
<dbReference type="RefSeq" id="WP_163727013.1">
    <property type="nucleotide sequence ID" value="NZ_AP022601.1"/>
</dbReference>
<dbReference type="GO" id="GO:0020037">
    <property type="term" value="F:heme binding"/>
    <property type="evidence" value="ECO:0007669"/>
    <property type="project" value="InterPro"/>
</dbReference>
<dbReference type="KEGG" id="mgau:MGALJ_10500"/>
<proteinExistence type="predicted"/>
<dbReference type="AlphaFoldDB" id="A0A9W4AZP4"/>
<dbReference type="GO" id="GO:0005506">
    <property type="term" value="F:iron ion binding"/>
    <property type="evidence" value="ECO:0007669"/>
    <property type="project" value="InterPro"/>
</dbReference>
<organism evidence="1 2">
    <name type="scientific">Mycobacterium gallinarum</name>
    <dbReference type="NCBI Taxonomy" id="39689"/>
    <lineage>
        <taxon>Bacteria</taxon>
        <taxon>Bacillati</taxon>
        <taxon>Actinomycetota</taxon>
        <taxon>Actinomycetes</taxon>
        <taxon>Mycobacteriales</taxon>
        <taxon>Mycobacteriaceae</taxon>
        <taxon>Mycobacterium</taxon>
    </lineage>
</organism>
<dbReference type="Proteomes" id="UP000465785">
    <property type="component" value="Chromosome"/>
</dbReference>
<name>A0A9W4AZP4_9MYCO</name>
<dbReference type="Gene3D" id="1.10.630.10">
    <property type="entry name" value="Cytochrome P450"/>
    <property type="match status" value="1"/>
</dbReference>
<dbReference type="EMBL" id="AP022601">
    <property type="protein sequence ID" value="BBY91381.1"/>
    <property type="molecule type" value="Genomic_DNA"/>
</dbReference>
<evidence type="ECO:0008006" key="3">
    <source>
        <dbReference type="Google" id="ProtNLM"/>
    </source>
</evidence>
<gene>
    <name evidence="1" type="ORF">MGALJ_10500</name>
</gene>
<accession>A0A9W4AZP4</accession>
<reference evidence="1 2" key="1">
    <citation type="journal article" date="2019" name="Emerg. Microbes Infect.">
        <title>Comprehensive subspecies identification of 175 nontuberculous mycobacteria species based on 7547 genomic profiles.</title>
        <authorList>
            <person name="Matsumoto Y."/>
            <person name="Kinjo T."/>
            <person name="Motooka D."/>
            <person name="Nabeya D."/>
            <person name="Jung N."/>
            <person name="Uechi K."/>
            <person name="Horii T."/>
            <person name="Iida T."/>
            <person name="Fujita J."/>
            <person name="Nakamura S."/>
        </authorList>
    </citation>
    <scope>NUCLEOTIDE SEQUENCE [LARGE SCALE GENOMIC DNA]</scope>
    <source>
        <strain evidence="1 2">JCM 6399</strain>
    </source>
</reference>
<dbReference type="GO" id="GO:0016705">
    <property type="term" value="F:oxidoreductase activity, acting on paired donors, with incorporation or reduction of molecular oxygen"/>
    <property type="evidence" value="ECO:0007669"/>
    <property type="project" value="InterPro"/>
</dbReference>
<evidence type="ECO:0000313" key="1">
    <source>
        <dbReference type="EMBL" id="BBY91381.1"/>
    </source>
</evidence>